<evidence type="ECO:0000313" key="2">
    <source>
        <dbReference type="EMBL" id="GBP54387.1"/>
    </source>
</evidence>
<organism evidence="2 3">
    <name type="scientific">Eumeta variegata</name>
    <name type="common">Bagworm moth</name>
    <name type="synonym">Eumeta japonica</name>
    <dbReference type="NCBI Taxonomy" id="151549"/>
    <lineage>
        <taxon>Eukaryota</taxon>
        <taxon>Metazoa</taxon>
        <taxon>Ecdysozoa</taxon>
        <taxon>Arthropoda</taxon>
        <taxon>Hexapoda</taxon>
        <taxon>Insecta</taxon>
        <taxon>Pterygota</taxon>
        <taxon>Neoptera</taxon>
        <taxon>Endopterygota</taxon>
        <taxon>Lepidoptera</taxon>
        <taxon>Glossata</taxon>
        <taxon>Ditrysia</taxon>
        <taxon>Tineoidea</taxon>
        <taxon>Psychidae</taxon>
        <taxon>Oiketicinae</taxon>
        <taxon>Eumeta</taxon>
    </lineage>
</organism>
<dbReference type="AlphaFoldDB" id="A0A4C1WW89"/>
<accession>A0A4C1WW89</accession>
<evidence type="ECO:0000313" key="3">
    <source>
        <dbReference type="Proteomes" id="UP000299102"/>
    </source>
</evidence>
<protein>
    <submittedName>
        <fullName evidence="2">Protein tyrosine phosphatase domain-containing protein 1</fullName>
    </submittedName>
</protein>
<keyword evidence="3" id="KW-1185">Reference proteome</keyword>
<evidence type="ECO:0000256" key="1">
    <source>
        <dbReference type="SAM" id="MobiDB-lite"/>
    </source>
</evidence>
<name>A0A4C1WW89_EUMVA</name>
<gene>
    <name evidence="2" type="primary">PTPDC1</name>
    <name evidence="2" type="ORF">EVAR_29463_1</name>
</gene>
<feature type="region of interest" description="Disordered" evidence="1">
    <location>
        <begin position="20"/>
        <end position="54"/>
    </location>
</feature>
<dbReference type="OrthoDB" id="542013at2759"/>
<proteinExistence type="predicted"/>
<dbReference type="EMBL" id="BGZK01000646">
    <property type="protein sequence ID" value="GBP54387.1"/>
    <property type="molecule type" value="Genomic_DNA"/>
</dbReference>
<comment type="caution">
    <text evidence="2">The sequence shown here is derived from an EMBL/GenBank/DDBJ whole genome shotgun (WGS) entry which is preliminary data.</text>
</comment>
<reference evidence="2 3" key="1">
    <citation type="journal article" date="2019" name="Commun. Biol.">
        <title>The bagworm genome reveals a unique fibroin gene that provides high tensile strength.</title>
        <authorList>
            <person name="Kono N."/>
            <person name="Nakamura H."/>
            <person name="Ohtoshi R."/>
            <person name="Tomita M."/>
            <person name="Numata K."/>
            <person name="Arakawa K."/>
        </authorList>
    </citation>
    <scope>NUCLEOTIDE SEQUENCE [LARGE SCALE GENOMIC DNA]</scope>
</reference>
<dbReference type="Proteomes" id="UP000299102">
    <property type="component" value="Unassembled WGS sequence"/>
</dbReference>
<sequence>MNVGRRYALSLKERAYPLKDRQRTGDCSELRISMGDGDQSKESRKRINHPPPPQYSALGEKLRLRTPAALQCALFCGGSRCQYEQPHQATKTAIQGLYSDW</sequence>
<feature type="compositionally biased region" description="Basic and acidic residues" evidence="1">
    <location>
        <begin position="20"/>
        <end position="29"/>
    </location>
</feature>